<protein>
    <recommendedName>
        <fullName evidence="4">Ecp2 effector protein domain-containing protein</fullName>
    </recommendedName>
</protein>
<evidence type="ECO:0000313" key="3">
    <source>
        <dbReference type="Proteomes" id="UP001321760"/>
    </source>
</evidence>
<feature type="chain" id="PRO_5043563990" description="Ecp2 effector protein domain-containing protein" evidence="1">
    <location>
        <begin position="17"/>
        <end position="275"/>
    </location>
</feature>
<evidence type="ECO:0008006" key="4">
    <source>
        <dbReference type="Google" id="ProtNLM"/>
    </source>
</evidence>
<dbReference type="EMBL" id="MU866002">
    <property type="protein sequence ID" value="KAK4442980.1"/>
    <property type="molecule type" value="Genomic_DNA"/>
</dbReference>
<dbReference type="AlphaFoldDB" id="A0AAV9G4H3"/>
<comment type="caution">
    <text evidence="2">The sequence shown here is derived from an EMBL/GenBank/DDBJ whole genome shotgun (WGS) entry which is preliminary data.</text>
</comment>
<name>A0AAV9G4H3_9PEZI</name>
<reference evidence="2" key="1">
    <citation type="journal article" date="2023" name="Mol. Phylogenet. Evol.">
        <title>Genome-scale phylogeny and comparative genomics of the fungal order Sordariales.</title>
        <authorList>
            <person name="Hensen N."/>
            <person name="Bonometti L."/>
            <person name="Westerberg I."/>
            <person name="Brannstrom I.O."/>
            <person name="Guillou S."/>
            <person name="Cros-Aarteil S."/>
            <person name="Calhoun S."/>
            <person name="Haridas S."/>
            <person name="Kuo A."/>
            <person name="Mondo S."/>
            <person name="Pangilinan J."/>
            <person name="Riley R."/>
            <person name="LaButti K."/>
            <person name="Andreopoulos B."/>
            <person name="Lipzen A."/>
            <person name="Chen C."/>
            <person name="Yan M."/>
            <person name="Daum C."/>
            <person name="Ng V."/>
            <person name="Clum A."/>
            <person name="Steindorff A."/>
            <person name="Ohm R.A."/>
            <person name="Martin F."/>
            <person name="Silar P."/>
            <person name="Natvig D.O."/>
            <person name="Lalanne C."/>
            <person name="Gautier V."/>
            <person name="Ament-Velasquez S.L."/>
            <person name="Kruys A."/>
            <person name="Hutchinson M.I."/>
            <person name="Powell A.J."/>
            <person name="Barry K."/>
            <person name="Miller A.N."/>
            <person name="Grigoriev I.V."/>
            <person name="Debuchy R."/>
            <person name="Gladieux P."/>
            <person name="Hiltunen Thoren M."/>
            <person name="Johannesson H."/>
        </authorList>
    </citation>
    <scope>NUCLEOTIDE SEQUENCE</scope>
    <source>
        <strain evidence="2">PSN243</strain>
    </source>
</reference>
<dbReference type="Proteomes" id="UP001321760">
    <property type="component" value="Unassembled WGS sequence"/>
</dbReference>
<feature type="signal peptide" evidence="1">
    <location>
        <begin position="1"/>
        <end position="16"/>
    </location>
</feature>
<reference evidence="2" key="2">
    <citation type="submission" date="2023-05" db="EMBL/GenBank/DDBJ databases">
        <authorList>
            <consortium name="Lawrence Berkeley National Laboratory"/>
            <person name="Steindorff A."/>
            <person name="Hensen N."/>
            <person name="Bonometti L."/>
            <person name="Westerberg I."/>
            <person name="Brannstrom I.O."/>
            <person name="Guillou S."/>
            <person name="Cros-Aarteil S."/>
            <person name="Calhoun S."/>
            <person name="Haridas S."/>
            <person name="Kuo A."/>
            <person name="Mondo S."/>
            <person name="Pangilinan J."/>
            <person name="Riley R."/>
            <person name="Labutti K."/>
            <person name="Andreopoulos B."/>
            <person name="Lipzen A."/>
            <person name="Chen C."/>
            <person name="Yanf M."/>
            <person name="Daum C."/>
            <person name="Ng V."/>
            <person name="Clum A."/>
            <person name="Ohm R."/>
            <person name="Martin F."/>
            <person name="Silar P."/>
            <person name="Natvig D."/>
            <person name="Lalanne C."/>
            <person name="Gautier V."/>
            <person name="Ament-Velasquez S.L."/>
            <person name="Kruys A."/>
            <person name="Hutchinson M.I."/>
            <person name="Powell A.J."/>
            <person name="Barry K."/>
            <person name="Miller A.N."/>
            <person name="Grigoriev I.V."/>
            <person name="Debuchy R."/>
            <person name="Gladieux P."/>
            <person name="Thoren M.H."/>
            <person name="Johannesson H."/>
        </authorList>
    </citation>
    <scope>NUCLEOTIDE SEQUENCE</scope>
    <source>
        <strain evidence="2">PSN243</strain>
    </source>
</reference>
<proteinExistence type="predicted"/>
<evidence type="ECO:0000256" key="1">
    <source>
        <dbReference type="SAM" id="SignalP"/>
    </source>
</evidence>
<accession>A0AAV9G4H3</accession>
<sequence>MKLPILLLSLLPSALTTPSLSPADLSLRAFEQSYLNTLSYTLPNTTIKLIGFKKITMSPSEIADLEHAIATRPAEWAAITSAYYDPVERAMRVYFPVQRALVRHGGKLIEASDMGELEHEVVDGDCAVVGRYQTEEVKGVSNNRVEGGMIWLREESKVVRRYGGGNVHVYDFGWRHGMHSHDHSEDGLKRRKDGDGGSCFQNHGGRVCSIVYGINEGRCTRPKGTIKECIDYNGWPFKNCNNHSDKKAFPMSDCFVAVARGHCWNEVEDALHGDR</sequence>
<organism evidence="2 3">
    <name type="scientific">Podospora aff. communis PSN243</name>
    <dbReference type="NCBI Taxonomy" id="3040156"/>
    <lineage>
        <taxon>Eukaryota</taxon>
        <taxon>Fungi</taxon>
        <taxon>Dikarya</taxon>
        <taxon>Ascomycota</taxon>
        <taxon>Pezizomycotina</taxon>
        <taxon>Sordariomycetes</taxon>
        <taxon>Sordariomycetidae</taxon>
        <taxon>Sordariales</taxon>
        <taxon>Podosporaceae</taxon>
        <taxon>Podospora</taxon>
    </lineage>
</organism>
<keyword evidence="3" id="KW-1185">Reference proteome</keyword>
<evidence type="ECO:0000313" key="2">
    <source>
        <dbReference type="EMBL" id="KAK4442980.1"/>
    </source>
</evidence>
<gene>
    <name evidence="2" type="ORF">QBC34DRAFT_417890</name>
</gene>
<keyword evidence="1" id="KW-0732">Signal</keyword>